<sequence>MARIVRARVGAGAWRILPRMDAAPHLTIATPPAADLPATLERLRTAWLANKPGLEQRRADLGRLRHVLSRRLEAMDAAIRADFGHRSTHENLISEAMVTLSEIDLARRKLRRWAKPRRVGVGWKFWPARAEIRPLPVGVVGIISPWNYPVNLALVPLVSAIAAGNHVYLKPSEHTPRTSEFLRDLLAEVFPADRVAVAIGGADVGAAFSALPFDHLLFTGSTAVGRKVMAAAAPNLTPVTLELGGKAPAVVAPDFPLDLAAARIASGKWFNAGQTCIGVDYALVDVARRDAFVAALRAQVQARFGDFADASNYTRIINAGQFDRLQGYVDDARARGCTVVPLVEVAPERMRAERLFPPTLVLDPPDDSAVMRNEIFGPLLPVRTYARLDEALAYIGTHDRPLALYPFSNDTRTVERIIGSTLAGGVTVNDTLVHFAVDGLPFGGSGPSGMGAIHGRTGFDTFSKLLPVFRQTRWAATDLLRPPYKGYVDRLVRFLAR</sequence>
<dbReference type="InterPro" id="IPR012394">
    <property type="entry name" value="Aldehyde_DH_NAD(P)"/>
</dbReference>
<evidence type="ECO:0000256" key="3">
    <source>
        <dbReference type="ARBA" id="ARBA00023027"/>
    </source>
</evidence>
<keyword evidence="2 4" id="KW-0560">Oxidoreductase</keyword>
<dbReference type="InterPro" id="IPR029510">
    <property type="entry name" value="Ald_DH_CS_GLU"/>
</dbReference>
<evidence type="ECO:0000256" key="5">
    <source>
        <dbReference type="PROSITE-ProRule" id="PRU10007"/>
    </source>
</evidence>
<dbReference type="PANTHER" id="PTHR43570">
    <property type="entry name" value="ALDEHYDE DEHYDROGENASE"/>
    <property type="match status" value="1"/>
</dbReference>
<dbReference type="InterPro" id="IPR015590">
    <property type="entry name" value="Aldehyde_DH_dom"/>
</dbReference>
<dbReference type="PANTHER" id="PTHR43570:SF20">
    <property type="entry name" value="ALDEHYDE DEHYDROGENASE ALDX-RELATED"/>
    <property type="match status" value="1"/>
</dbReference>
<dbReference type="PIRSF" id="PIRSF036492">
    <property type="entry name" value="ALDH"/>
    <property type="match status" value="1"/>
</dbReference>
<dbReference type="PROSITE" id="PS00687">
    <property type="entry name" value="ALDEHYDE_DEHYDR_GLU"/>
    <property type="match status" value="1"/>
</dbReference>
<dbReference type="InterPro" id="IPR016163">
    <property type="entry name" value="Ald_DH_C"/>
</dbReference>
<dbReference type="InterPro" id="IPR016161">
    <property type="entry name" value="Ald_DH/histidinol_DH"/>
</dbReference>
<protein>
    <recommendedName>
        <fullName evidence="4">Aldehyde dehydrogenase</fullName>
    </recommendedName>
</protein>
<evidence type="ECO:0000313" key="8">
    <source>
        <dbReference type="EMBL" id="BCT92149.1"/>
    </source>
</evidence>
<organism evidence="8 9">
    <name type="scientific">Noviluteimonas caseinilytica</name>
    <dbReference type="NCBI Taxonomy" id="2675101"/>
    <lineage>
        <taxon>Bacteria</taxon>
        <taxon>Pseudomonadati</taxon>
        <taxon>Pseudomonadota</taxon>
        <taxon>Gammaproteobacteria</taxon>
        <taxon>Lysobacterales</taxon>
        <taxon>Lysobacteraceae</taxon>
        <taxon>Noviluteimonas</taxon>
    </lineage>
</organism>
<dbReference type="InterPro" id="IPR016162">
    <property type="entry name" value="Ald_DH_N"/>
</dbReference>
<dbReference type="Proteomes" id="UP000681317">
    <property type="component" value="Chromosome"/>
</dbReference>
<evidence type="ECO:0000259" key="7">
    <source>
        <dbReference type="Pfam" id="PF00171"/>
    </source>
</evidence>
<evidence type="ECO:0000313" key="9">
    <source>
        <dbReference type="Proteomes" id="UP000681317"/>
    </source>
</evidence>
<keyword evidence="3" id="KW-0520">NAD</keyword>
<name>A0ABN6FR95_9GAMM</name>
<evidence type="ECO:0000256" key="6">
    <source>
        <dbReference type="RuleBase" id="RU003345"/>
    </source>
</evidence>
<proteinExistence type="inferred from homology"/>
<dbReference type="Gene3D" id="3.40.605.10">
    <property type="entry name" value="Aldehyde Dehydrogenase, Chain A, domain 1"/>
    <property type="match status" value="1"/>
</dbReference>
<comment type="similarity">
    <text evidence="1 4 6">Belongs to the aldehyde dehydrogenase family.</text>
</comment>
<reference evidence="8 9" key="1">
    <citation type="submission" date="2021-03" db="EMBL/GenBank/DDBJ databases">
        <title>Complete Genome Sequences of Two Lysobacter Strains Isolated from Sea Water (Lysobacter caseinilyticus) and Soil (Lysobacter helvus) in South Korea.</title>
        <authorList>
            <person name="Watanabe Y."/>
            <person name="Arakawa K."/>
        </authorList>
    </citation>
    <scope>NUCLEOTIDE SEQUENCE [LARGE SCALE GENOMIC DNA]</scope>
    <source>
        <strain evidence="8 9">KVB24</strain>
    </source>
</reference>
<dbReference type="EMBL" id="AP024545">
    <property type="protein sequence ID" value="BCT92149.1"/>
    <property type="molecule type" value="Genomic_DNA"/>
</dbReference>
<evidence type="ECO:0000256" key="2">
    <source>
        <dbReference type="ARBA" id="ARBA00023002"/>
    </source>
</evidence>
<feature type="domain" description="Aldehyde dehydrogenase" evidence="7">
    <location>
        <begin position="54"/>
        <end position="464"/>
    </location>
</feature>
<keyword evidence="9" id="KW-1185">Reference proteome</keyword>
<evidence type="ECO:0000256" key="1">
    <source>
        <dbReference type="ARBA" id="ARBA00009986"/>
    </source>
</evidence>
<dbReference type="Pfam" id="PF00171">
    <property type="entry name" value="Aldedh"/>
    <property type="match status" value="1"/>
</dbReference>
<gene>
    <name evidence="8" type="primary">calB</name>
    <name evidence="8" type="ORF">LYSCAS_11730</name>
</gene>
<evidence type="ECO:0000256" key="4">
    <source>
        <dbReference type="PIRNR" id="PIRNR036492"/>
    </source>
</evidence>
<dbReference type="SUPFAM" id="SSF53720">
    <property type="entry name" value="ALDH-like"/>
    <property type="match status" value="1"/>
</dbReference>
<feature type="active site" evidence="5">
    <location>
        <position position="242"/>
    </location>
</feature>
<dbReference type="Gene3D" id="3.40.309.10">
    <property type="entry name" value="Aldehyde Dehydrogenase, Chain A, domain 2"/>
    <property type="match status" value="1"/>
</dbReference>
<accession>A0ABN6FR95</accession>
<dbReference type="CDD" id="cd07133">
    <property type="entry name" value="ALDH_CALDH_CalB"/>
    <property type="match status" value="1"/>
</dbReference>